<evidence type="ECO:0000313" key="3">
    <source>
        <dbReference type="Proteomes" id="UP000215086"/>
    </source>
</evidence>
<dbReference type="SUPFAM" id="SSF51658">
    <property type="entry name" value="Xylose isomerase-like"/>
    <property type="match status" value="1"/>
</dbReference>
<dbReference type="Proteomes" id="UP000215086">
    <property type="component" value="Chromosome"/>
</dbReference>
<accession>A0A286RE69</accession>
<name>A0A286RE69_9BACT</name>
<organism evidence="2 3">
    <name type="scientific">Thermogutta terrifontis</name>
    <dbReference type="NCBI Taxonomy" id="1331910"/>
    <lineage>
        <taxon>Bacteria</taxon>
        <taxon>Pseudomonadati</taxon>
        <taxon>Planctomycetota</taxon>
        <taxon>Planctomycetia</taxon>
        <taxon>Pirellulales</taxon>
        <taxon>Thermoguttaceae</taxon>
        <taxon>Thermogutta</taxon>
    </lineage>
</organism>
<dbReference type="Gene3D" id="3.20.20.150">
    <property type="entry name" value="Divalent-metal-dependent TIM barrel enzymes"/>
    <property type="match status" value="1"/>
</dbReference>
<dbReference type="Pfam" id="PF01261">
    <property type="entry name" value="AP_endonuc_2"/>
    <property type="match status" value="1"/>
</dbReference>
<dbReference type="GO" id="GO:0016853">
    <property type="term" value="F:isomerase activity"/>
    <property type="evidence" value="ECO:0007669"/>
    <property type="project" value="UniProtKB-KW"/>
</dbReference>
<dbReference type="AlphaFoldDB" id="A0A286RE69"/>
<dbReference type="PANTHER" id="PTHR12110">
    <property type="entry name" value="HYDROXYPYRUVATE ISOMERASE"/>
    <property type="match status" value="1"/>
</dbReference>
<evidence type="ECO:0000313" key="2">
    <source>
        <dbReference type="EMBL" id="ASV74264.1"/>
    </source>
</evidence>
<dbReference type="RefSeq" id="WP_095414636.1">
    <property type="nucleotide sequence ID" value="NZ_CP018477.1"/>
</dbReference>
<dbReference type="KEGG" id="ttf:THTE_1662"/>
<gene>
    <name evidence="2" type="ORF">THTE_1662</name>
</gene>
<dbReference type="InterPro" id="IPR050312">
    <property type="entry name" value="IolE/XylAMocC-like"/>
</dbReference>
<dbReference type="OrthoDB" id="211587at2"/>
<feature type="domain" description="Xylose isomerase-like TIM barrel" evidence="1">
    <location>
        <begin position="17"/>
        <end position="245"/>
    </location>
</feature>
<dbReference type="EMBL" id="CP018477">
    <property type="protein sequence ID" value="ASV74264.1"/>
    <property type="molecule type" value="Genomic_DNA"/>
</dbReference>
<reference evidence="2 3" key="1">
    <citation type="journal article" name="Front. Microbiol.">
        <title>Sugar Metabolism of the First Thermophilic Planctomycete Thermogutta terrifontis: Comparative Genomic and Transcriptomic Approaches.</title>
        <authorList>
            <person name="Elcheninov A.G."/>
            <person name="Menzel P."/>
            <person name="Gudbergsdottir S.R."/>
            <person name="Slesarev A.I."/>
            <person name="Kadnikov V.V."/>
            <person name="Krogh A."/>
            <person name="Bonch-Osmolovskaya E.A."/>
            <person name="Peng X."/>
            <person name="Kublanov I.V."/>
        </authorList>
    </citation>
    <scope>NUCLEOTIDE SEQUENCE [LARGE SCALE GENOMIC DNA]</scope>
    <source>
        <strain evidence="2 3">R1</strain>
    </source>
</reference>
<sequence length="268" mass="30428">MQLGAMNHPAKDVVEEIRWIAEHDFDYIDLTLEPPAADPRTLELSRVATALEKYELPVVAHTAYYLPYATPFATIRRACLEELSVAVKVAGKLGARLVTVHFCRPPKFFSEEDVFAWHREILAPLCDLAEQTGTVVAVEQSPFPQCRQIDILERLLTELPGLRFHLDAGHARLEPQGDLWNEYLARLGRYLVHVHLSENDGSCDQHLPLGAVPGHFWQWSQRIAQLKSLPYDGTITLEVFAPEPDYLLLSRDLVRRWWNEAGNENSAA</sequence>
<dbReference type="InterPro" id="IPR013022">
    <property type="entry name" value="Xyl_isomerase-like_TIM-brl"/>
</dbReference>
<protein>
    <submittedName>
        <fullName evidence="2">Xylose isomerase domain protein TIM barrel</fullName>
    </submittedName>
</protein>
<dbReference type="InterPro" id="IPR036237">
    <property type="entry name" value="Xyl_isomerase-like_sf"/>
</dbReference>
<keyword evidence="3" id="KW-1185">Reference proteome</keyword>
<proteinExistence type="predicted"/>
<keyword evidence="2" id="KW-0413">Isomerase</keyword>
<evidence type="ECO:0000259" key="1">
    <source>
        <dbReference type="Pfam" id="PF01261"/>
    </source>
</evidence>
<dbReference type="PANTHER" id="PTHR12110:SF21">
    <property type="entry name" value="XYLOSE ISOMERASE-LIKE TIM BARREL DOMAIN-CONTAINING PROTEIN"/>
    <property type="match status" value="1"/>
</dbReference>